<gene>
    <name evidence="2" type="ORF">BofuT4_uP009620.1</name>
</gene>
<feature type="region of interest" description="Disordered" evidence="1">
    <location>
        <begin position="1"/>
        <end position="27"/>
    </location>
</feature>
<evidence type="ECO:0000256" key="1">
    <source>
        <dbReference type="SAM" id="MobiDB-lite"/>
    </source>
</evidence>
<reference evidence="3" key="1">
    <citation type="journal article" date="2011" name="PLoS Genet.">
        <title>Genomic analysis of the necrotrophic fungal pathogens Sclerotinia sclerotiorum and Botrytis cinerea.</title>
        <authorList>
            <person name="Amselem J."/>
            <person name="Cuomo C.A."/>
            <person name="van Kan J.A."/>
            <person name="Viaud M."/>
            <person name="Benito E.P."/>
            <person name="Couloux A."/>
            <person name="Coutinho P.M."/>
            <person name="de Vries R.P."/>
            <person name="Dyer P.S."/>
            <person name="Fillinger S."/>
            <person name="Fournier E."/>
            <person name="Gout L."/>
            <person name="Hahn M."/>
            <person name="Kohn L."/>
            <person name="Lapalu N."/>
            <person name="Plummer K.M."/>
            <person name="Pradier J.M."/>
            <person name="Quevillon E."/>
            <person name="Sharon A."/>
            <person name="Simon A."/>
            <person name="ten Have A."/>
            <person name="Tudzynski B."/>
            <person name="Tudzynski P."/>
            <person name="Wincker P."/>
            <person name="Andrew M."/>
            <person name="Anthouard V."/>
            <person name="Beever R.E."/>
            <person name="Beffa R."/>
            <person name="Benoit I."/>
            <person name="Bouzid O."/>
            <person name="Brault B."/>
            <person name="Chen Z."/>
            <person name="Choquer M."/>
            <person name="Collemare J."/>
            <person name="Cotton P."/>
            <person name="Danchin E.G."/>
            <person name="Da Silva C."/>
            <person name="Gautier A."/>
            <person name="Giraud C."/>
            <person name="Giraud T."/>
            <person name="Gonzalez C."/>
            <person name="Grossetete S."/>
            <person name="Guldener U."/>
            <person name="Henrissat B."/>
            <person name="Howlett B.J."/>
            <person name="Kodira C."/>
            <person name="Kretschmer M."/>
            <person name="Lappartient A."/>
            <person name="Leroch M."/>
            <person name="Levis C."/>
            <person name="Mauceli E."/>
            <person name="Neuveglise C."/>
            <person name="Oeser B."/>
            <person name="Pearson M."/>
            <person name="Poulain J."/>
            <person name="Poussereau N."/>
            <person name="Quesneville H."/>
            <person name="Rascle C."/>
            <person name="Schumacher J."/>
            <person name="Segurens B."/>
            <person name="Sexton A."/>
            <person name="Silva E."/>
            <person name="Sirven C."/>
            <person name="Soanes D.M."/>
            <person name="Talbot N.J."/>
            <person name="Templeton M."/>
            <person name="Yandava C."/>
            <person name="Yarden O."/>
            <person name="Zeng Q."/>
            <person name="Rollins J.A."/>
            <person name="Lebrun M.H."/>
            <person name="Dickman M."/>
        </authorList>
    </citation>
    <scope>NUCLEOTIDE SEQUENCE [LARGE SCALE GENOMIC DNA]</scope>
    <source>
        <strain evidence="3">T4</strain>
    </source>
</reference>
<evidence type="ECO:0000313" key="3">
    <source>
        <dbReference type="Proteomes" id="UP000008177"/>
    </source>
</evidence>
<sequence length="62" mass="6822">MSEYTEGSHLGSLEGFREKSNQGGKELSDGLICTGWSDEDSEEIEFQAKETSCIIIHNAAKK</sequence>
<dbReference type="InParanoid" id="G2XXG7"/>
<accession>G2XXG7</accession>
<name>G2XXG7_BOTF4</name>
<evidence type="ECO:0000313" key="2">
    <source>
        <dbReference type="EMBL" id="CCD45245.1"/>
    </source>
</evidence>
<dbReference type="Proteomes" id="UP000008177">
    <property type="component" value="Unplaced contigs"/>
</dbReference>
<dbReference type="AlphaFoldDB" id="G2XXG7"/>
<dbReference type="HOGENOM" id="CLU_2903924_0_0_1"/>
<dbReference type="EMBL" id="FQ790275">
    <property type="protein sequence ID" value="CCD45245.1"/>
    <property type="molecule type" value="Genomic_DNA"/>
</dbReference>
<organism evidence="2 3">
    <name type="scientific">Botryotinia fuckeliana (strain T4)</name>
    <name type="common">Noble rot fungus</name>
    <name type="synonym">Botrytis cinerea</name>
    <dbReference type="NCBI Taxonomy" id="999810"/>
    <lineage>
        <taxon>Eukaryota</taxon>
        <taxon>Fungi</taxon>
        <taxon>Dikarya</taxon>
        <taxon>Ascomycota</taxon>
        <taxon>Pezizomycotina</taxon>
        <taxon>Leotiomycetes</taxon>
        <taxon>Helotiales</taxon>
        <taxon>Sclerotiniaceae</taxon>
        <taxon>Botrytis</taxon>
    </lineage>
</organism>
<proteinExistence type="predicted"/>
<protein>
    <submittedName>
        <fullName evidence="2">Uncharacterized protein</fullName>
    </submittedName>
</protein>